<feature type="domain" description="Heterokaryon incompatibility" evidence="2">
    <location>
        <begin position="47"/>
        <end position="101"/>
    </location>
</feature>
<comment type="caution">
    <text evidence="3">The sequence shown here is derived from an EMBL/GenBank/DDBJ whole genome shotgun (WGS) entry which is preliminary data.</text>
</comment>
<dbReference type="EMBL" id="JAULSR010000007">
    <property type="protein sequence ID" value="KAK0614948.1"/>
    <property type="molecule type" value="Genomic_DNA"/>
</dbReference>
<dbReference type="AlphaFoldDB" id="A0AA40BV92"/>
<dbReference type="PANTHER" id="PTHR10622">
    <property type="entry name" value="HET DOMAIN-CONTAINING PROTEIN"/>
    <property type="match status" value="1"/>
</dbReference>
<evidence type="ECO:0000256" key="1">
    <source>
        <dbReference type="SAM" id="MobiDB-lite"/>
    </source>
</evidence>
<proteinExistence type="predicted"/>
<dbReference type="PANTHER" id="PTHR10622:SF10">
    <property type="entry name" value="HET DOMAIN-CONTAINING PROTEIN"/>
    <property type="match status" value="1"/>
</dbReference>
<evidence type="ECO:0000259" key="2">
    <source>
        <dbReference type="Pfam" id="PF06985"/>
    </source>
</evidence>
<accession>A0AA40BV92</accession>
<dbReference type="Proteomes" id="UP001174934">
    <property type="component" value="Unassembled WGS sequence"/>
</dbReference>
<reference evidence="3" key="1">
    <citation type="submission" date="2023-06" db="EMBL/GenBank/DDBJ databases">
        <title>Genome-scale phylogeny and comparative genomics of the fungal order Sordariales.</title>
        <authorList>
            <consortium name="Lawrence Berkeley National Laboratory"/>
            <person name="Hensen N."/>
            <person name="Bonometti L."/>
            <person name="Westerberg I."/>
            <person name="Brannstrom I.O."/>
            <person name="Guillou S."/>
            <person name="Cros-Aarteil S."/>
            <person name="Calhoun S."/>
            <person name="Haridas S."/>
            <person name="Kuo A."/>
            <person name="Mondo S."/>
            <person name="Pangilinan J."/>
            <person name="Riley R."/>
            <person name="LaButti K."/>
            <person name="Andreopoulos B."/>
            <person name="Lipzen A."/>
            <person name="Chen C."/>
            <person name="Yanf M."/>
            <person name="Daum C."/>
            <person name="Ng V."/>
            <person name="Clum A."/>
            <person name="Steindorff A."/>
            <person name="Ohm R."/>
            <person name="Martin F."/>
            <person name="Silar P."/>
            <person name="Natvig D."/>
            <person name="Lalanne C."/>
            <person name="Gautier V."/>
            <person name="Ament-velasquez S.L."/>
            <person name="Kruys A."/>
            <person name="Hutchinson M.I."/>
            <person name="Powell A.J."/>
            <person name="Barry K."/>
            <person name="Miller A.N."/>
            <person name="Grigoriev I.V."/>
            <person name="Debuchy R."/>
            <person name="Gladieux P."/>
            <person name="Thoren M.H."/>
            <person name="Johannesson H."/>
        </authorList>
    </citation>
    <scope>NUCLEOTIDE SEQUENCE</scope>
    <source>
        <strain evidence="3">SMH3391-2</strain>
    </source>
</reference>
<organism evidence="3 4">
    <name type="scientific">Bombardia bombarda</name>
    <dbReference type="NCBI Taxonomy" id="252184"/>
    <lineage>
        <taxon>Eukaryota</taxon>
        <taxon>Fungi</taxon>
        <taxon>Dikarya</taxon>
        <taxon>Ascomycota</taxon>
        <taxon>Pezizomycotina</taxon>
        <taxon>Sordariomycetes</taxon>
        <taxon>Sordariomycetidae</taxon>
        <taxon>Sordariales</taxon>
        <taxon>Lasiosphaeriaceae</taxon>
        <taxon>Bombardia</taxon>
    </lineage>
</organism>
<dbReference type="Pfam" id="PF06985">
    <property type="entry name" value="HET"/>
    <property type="match status" value="1"/>
</dbReference>
<name>A0AA40BV92_9PEZI</name>
<gene>
    <name evidence="3" type="ORF">B0T17DRAFT_592806</name>
</gene>
<feature type="region of interest" description="Disordered" evidence="1">
    <location>
        <begin position="203"/>
        <end position="248"/>
    </location>
</feature>
<evidence type="ECO:0000313" key="4">
    <source>
        <dbReference type="Proteomes" id="UP001174934"/>
    </source>
</evidence>
<protein>
    <recommendedName>
        <fullName evidence="2">Heterokaryon incompatibility domain-containing protein</fullName>
    </recommendedName>
</protein>
<sequence length="520" mass="58222">MRLLRTDTLEPVEFVGRVPPYELSLPSRNTASVKRKAGYAKIVGCCARAREDGYEYAWVDTCCIDKTSSAELSEAINSMYRWYQEAHICYAYIKSSGPIPSLLRDYDKLPRTFENSRCFMLTTWREIGTKFSLRTTINRVTGIDDIKVLEGADPSTCHVAERMSWAANRETTRTEDAAYCLLGIFKVHMPLIYGEGRRAPSSFLSNKHHWKGQRRNSPADSRTRSSSSSSSSSSSENEDTPPLMTSRGLRVSLLTRQSKGEIHAYLNCKAAKPGVDGPSSPVCLILRRQDCKCLHGLRRSQRRICSARQRQGPGTVPAQDHIYLSAVTVDSAIDRLHNHRMNNSLDKDLYMLEKPNHTVRTWKVTSPFSHAVGVGKGHSLYEVPRKSTQATLFQPFELPPFTVRIFAFEPPPQASPVTAEPFAIVVGNGWCDIVAISDADFVAKWGLLVRDGRWNDVFVFKYISHAAQVPLHNASQAGSEGAVDRLLRRVGDLTVSVALKKVRKDDINCESAIKIVWAVR</sequence>
<feature type="compositionally biased region" description="Low complexity" evidence="1">
    <location>
        <begin position="225"/>
        <end position="235"/>
    </location>
</feature>
<evidence type="ECO:0000313" key="3">
    <source>
        <dbReference type="EMBL" id="KAK0614948.1"/>
    </source>
</evidence>
<dbReference type="InterPro" id="IPR010730">
    <property type="entry name" value="HET"/>
</dbReference>
<keyword evidence="4" id="KW-1185">Reference proteome</keyword>